<evidence type="ECO:0000313" key="3">
    <source>
        <dbReference type="EMBL" id="MBC5767456.1"/>
    </source>
</evidence>
<comment type="caution">
    <text evidence="3">The sequence shown here is derived from an EMBL/GenBank/DDBJ whole genome shotgun (WGS) entry which is preliminary data.</text>
</comment>
<dbReference type="Proteomes" id="UP000596827">
    <property type="component" value="Unassembled WGS sequence"/>
</dbReference>
<evidence type="ECO:0000256" key="1">
    <source>
        <dbReference type="SAM" id="Coils"/>
    </source>
</evidence>
<reference evidence="3" key="1">
    <citation type="submission" date="2020-08" db="EMBL/GenBank/DDBJ databases">
        <title>Ramlibacter sp. GTP1 16S ribosomal RNA gene genome sequencing and assembly.</title>
        <authorList>
            <person name="Kang M."/>
        </authorList>
    </citation>
    <scope>NUCLEOTIDE SEQUENCE</scope>
    <source>
        <strain evidence="3">GTP1</strain>
    </source>
</reference>
<dbReference type="InterPro" id="IPR010982">
    <property type="entry name" value="Lambda_DNA-bd_dom_sf"/>
</dbReference>
<sequence length="144" mass="16199">MPNIASALKDEITRLARKELRASTDTLKKAVATYRSEIAALKRRVDQLERQQKRTTKVVARAVPAEQPRDDGQLRWRASGFAQHRKRLGLSAHEAGTLLGVSPLTVYKWESGQARPRAQYLPAIAQFRSLGKREAARRLEELAA</sequence>
<evidence type="ECO:0000313" key="4">
    <source>
        <dbReference type="Proteomes" id="UP000596827"/>
    </source>
</evidence>
<dbReference type="PROSITE" id="PS50943">
    <property type="entry name" value="HTH_CROC1"/>
    <property type="match status" value="1"/>
</dbReference>
<feature type="coiled-coil region" evidence="1">
    <location>
        <begin position="24"/>
        <end position="58"/>
    </location>
</feature>
<dbReference type="InterPro" id="IPR001387">
    <property type="entry name" value="Cro/C1-type_HTH"/>
</dbReference>
<organism evidence="3 4">
    <name type="scientific">Ramlibacter albus</name>
    <dbReference type="NCBI Taxonomy" id="2079448"/>
    <lineage>
        <taxon>Bacteria</taxon>
        <taxon>Pseudomonadati</taxon>
        <taxon>Pseudomonadota</taxon>
        <taxon>Betaproteobacteria</taxon>
        <taxon>Burkholderiales</taxon>
        <taxon>Comamonadaceae</taxon>
        <taxon>Ramlibacter</taxon>
    </lineage>
</organism>
<accession>A0A923MDC8</accession>
<dbReference type="GO" id="GO:0003677">
    <property type="term" value="F:DNA binding"/>
    <property type="evidence" value="ECO:0007669"/>
    <property type="project" value="InterPro"/>
</dbReference>
<proteinExistence type="predicted"/>
<name>A0A923MDC8_9BURK</name>
<dbReference type="Gene3D" id="1.10.260.40">
    <property type="entry name" value="lambda repressor-like DNA-binding domains"/>
    <property type="match status" value="1"/>
</dbReference>
<dbReference type="Pfam" id="PF01381">
    <property type="entry name" value="HTH_3"/>
    <property type="match status" value="1"/>
</dbReference>
<dbReference type="SUPFAM" id="SSF47413">
    <property type="entry name" value="lambda repressor-like DNA-binding domains"/>
    <property type="match status" value="1"/>
</dbReference>
<keyword evidence="4" id="KW-1185">Reference proteome</keyword>
<protein>
    <submittedName>
        <fullName evidence="3">Helix-turn-helix transcriptional regulator</fullName>
    </submittedName>
</protein>
<dbReference type="RefSeq" id="WP_187083952.1">
    <property type="nucleotide sequence ID" value="NZ_JACORU010000011.1"/>
</dbReference>
<dbReference type="AlphaFoldDB" id="A0A923MDC8"/>
<keyword evidence="1" id="KW-0175">Coiled coil</keyword>
<gene>
    <name evidence="3" type="ORF">H8R02_23520</name>
</gene>
<dbReference type="EMBL" id="JACORU010000011">
    <property type="protein sequence ID" value="MBC5767456.1"/>
    <property type="molecule type" value="Genomic_DNA"/>
</dbReference>
<evidence type="ECO:0000259" key="2">
    <source>
        <dbReference type="PROSITE" id="PS50943"/>
    </source>
</evidence>
<feature type="domain" description="HTH cro/C1-type" evidence="2">
    <location>
        <begin position="85"/>
        <end position="127"/>
    </location>
</feature>
<dbReference type="SMART" id="SM00530">
    <property type="entry name" value="HTH_XRE"/>
    <property type="match status" value="1"/>
</dbReference>
<dbReference type="CDD" id="cd00093">
    <property type="entry name" value="HTH_XRE"/>
    <property type="match status" value="1"/>
</dbReference>